<keyword evidence="2 5" id="KW-0812">Transmembrane</keyword>
<proteinExistence type="predicted"/>
<evidence type="ECO:0000256" key="5">
    <source>
        <dbReference type="SAM" id="Phobius"/>
    </source>
</evidence>
<accession>A0A1G8RT40</accession>
<keyword evidence="7" id="KW-1185">Reference proteome</keyword>
<dbReference type="NCBIfam" id="TIGR01592">
    <property type="entry name" value="holin_SPP1"/>
    <property type="match status" value="1"/>
</dbReference>
<dbReference type="Pfam" id="PF04688">
    <property type="entry name" value="Holin_SPP1"/>
    <property type="match status" value="1"/>
</dbReference>
<dbReference type="GO" id="GO:0016020">
    <property type="term" value="C:membrane"/>
    <property type="evidence" value="ECO:0007669"/>
    <property type="project" value="UniProtKB-SubCell"/>
</dbReference>
<comment type="subcellular location">
    <subcellularLocation>
        <location evidence="1">Membrane</location>
    </subcellularLocation>
</comment>
<evidence type="ECO:0000256" key="2">
    <source>
        <dbReference type="ARBA" id="ARBA00022692"/>
    </source>
</evidence>
<sequence length="79" mass="8662">MDKGTIVRTIVLAVALINQILVSTGLNPIPGTEEQWGEILTAAFTFVTGAVAWFKNNYITATGKEQKEVLKERNLTKAK</sequence>
<feature type="transmembrane region" description="Helical" evidence="5">
    <location>
        <begin position="7"/>
        <end position="29"/>
    </location>
</feature>
<name>A0A1G8RT40_9BACI</name>
<feature type="transmembrane region" description="Helical" evidence="5">
    <location>
        <begin position="35"/>
        <end position="54"/>
    </location>
</feature>
<dbReference type="Proteomes" id="UP000198853">
    <property type="component" value="Unassembled WGS sequence"/>
</dbReference>
<gene>
    <name evidence="6" type="ORF">SAMN04488123_1209</name>
</gene>
<keyword evidence="3 5" id="KW-1133">Transmembrane helix</keyword>
<dbReference type="EMBL" id="FNEN01000020">
    <property type="protein sequence ID" value="SDJ19645.1"/>
    <property type="molecule type" value="Genomic_DNA"/>
</dbReference>
<protein>
    <submittedName>
        <fullName evidence="6">Holin, SPP1 family</fullName>
    </submittedName>
</protein>
<dbReference type="OrthoDB" id="2405362at2"/>
<dbReference type="RefSeq" id="WP_090399635.1">
    <property type="nucleotide sequence ID" value="NZ_FNEN01000020.1"/>
</dbReference>
<reference evidence="6 7" key="1">
    <citation type="submission" date="2016-10" db="EMBL/GenBank/DDBJ databases">
        <authorList>
            <person name="de Groot N.N."/>
        </authorList>
    </citation>
    <scope>NUCLEOTIDE SEQUENCE [LARGE SCALE GENOMIC DNA]</scope>
    <source>
        <strain evidence="6 7">DSM 21771</strain>
    </source>
</reference>
<evidence type="ECO:0000313" key="7">
    <source>
        <dbReference type="Proteomes" id="UP000198853"/>
    </source>
</evidence>
<organism evidence="6 7">
    <name type="scientific">Natribacillus halophilus</name>
    <dbReference type="NCBI Taxonomy" id="549003"/>
    <lineage>
        <taxon>Bacteria</taxon>
        <taxon>Bacillati</taxon>
        <taxon>Bacillota</taxon>
        <taxon>Bacilli</taxon>
        <taxon>Bacillales</taxon>
        <taxon>Bacillaceae</taxon>
        <taxon>Natribacillus</taxon>
    </lineage>
</organism>
<keyword evidence="4 5" id="KW-0472">Membrane</keyword>
<evidence type="ECO:0000256" key="1">
    <source>
        <dbReference type="ARBA" id="ARBA00004370"/>
    </source>
</evidence>
<dbReference type="InterPro" id="IPR006479">
    <property type="entry name" value="Holin"/>
</dbReference>
<evidence type="ECO:0000256" key="4">
    <source>
        <dbReference type="ARBA" id="ARBA00023136"/>
    </source>
</evidence>
<dbReference type="AlphaFoldDB" id="A0A1G8RT40"/>
<evidence type="ECO:0000256" key="3">
    <source>
        <dbReference type="ARBA" id="ARBA00022989"/>
    </source>
</evidence>
<evidence type="ECO:0000313" key="6">
    <source>
        <dbReference type="EMBL" id="SDJ19645.1"/>
    </source>
</evidence>